<dbReference type="Pfam" id="PF22262">
    <property type="entry name" value="DUF6950"/>
    <property type="match status" value="1"/>
</dbReference>
<proteinExistence type="predicted"/>
<dbReference type="InterPro" id="IPR053802">
    <property type="entry name" value="DUF6950"/>
</dbReference>
<dbReference type="RefSeq" id="YP_009196811.1">
    <property type="nucleotide sequence ID" value="NC_028776.1"/>
</dbReference>
<protein>
    <submittedName>
        <fullName evidence="2">Putative peptidase</fullName>
    </submittedName>
</protein>
<evidence type="ECO:0000259" key="1">
    <source>
        <dbReference type="Pfam" id="PF22262"/>
    </source>
</evidence>
<feature type="domain" description="DUF6950" evidence="1">
    <location>
        <begin position="9"/>
        <end position="144"/>
    </location>
</feature>
<organism evidence="2 3">
    <name type="scientific">Escherichia phage CAjan</name>
    <dbReference type="NCBI Taxonomy" id="1610828"/>
    <lineage>
        <taxon>Viruses</taxon>
        <taxon>Duplodnaviria</taxon>
        <taxon>Heunggongvirae</taxon>
        <taxon>Uroviricota</taxon>
        <taxon>Caudoviricetes</taxon>
        <taxon>Queuovirinae</taxon>
        <taxon>Seuratvirus</taxon>
        <taxon>Seuratvirus cajan</taxon>
    </lineage>
</organism>
<keyword evidence="3" id="KW-1185">Reference proteome</keyword>
<accession>A0A0D4D9T4</accession>
<dbReference type="OrthoDB" id="11826at10239"/>
<dbReference type="KEGG" id="vg:26624028"/>
<evidence type="ECO:0000313" key="2">
    <source>
        <dbReference type="EMBL" id="AJT60502.1"/>
    </source>
</evidence>
<name>A0A0D4D9T4_9CAUD</name>
<dbReference type="Proteomes" id="UP000207637">
    <property type="component" value="Segment"/>
</dbReference>
<dbReference type="EMBL" id="KP064094">
    <property type="protein sequence ID" value="AJT60502.1"/>
    <property type="molecule type" value="Genomic_DNA"/>
</dbReference>
<sequence>MRQGSPMSKLPGWQTRLLTTVKELSSTPFSWGENDCCTFAAKCVDAQYGTNIYEQVAGKYSTELGSKKFTIERVGTAYLPLLLDTYLSERVDKNYAQRGDVVTFEGALGLTAGILWTGYVWAMGPNGVETFPLNKIKITDIWRV</sequence>
<reference evidence="2 3" key="1">
    <citation type="journal article" date="2015" name="Genome Announc.">
        <title>Complete Genome Sequences of Four Novel Escherichia coli Bacteriophages Belonging to New Phage Groups.</title>
        <authorList>
            <person name="Carstens A.B."/>
            <person name="Kot W."/>
            <person name="Hansen L.H."/>
        </authorList>
    </citation>
    <scope>NUCLEOTIDE SEQUENCE [LARGE SCALE GENOMIC DNA]</scope>
</reference>
<evidence type="ECO:0000313" key="3">
    <source>
        <dbReference type="Proteomes" id="UP000207637"/>
    </source>
</evidence>
<dbReference type="GeneID" id="26624028"/>